<reference evidence="2 3" key="1">
    <citation type="submission" date="2020-08" db="EMBL/GenBank/DDBJ databases">
        <title>Sequencing the genomes of 1000 actinobacteria strains.</title>
        <authorList>
            <person name="Klenk H.-P."/>
        </authorList>
    </citation>
    <scope>NUCLEOTIDE SEQUENCE [LARGE SCALE GENOMIC DNA]</scope>
    <source>
        <strain evidence="2 3">DSM 44936</strain>
    </source>
</reference>
<evidence type="ECO:0000259" key="1">
    <source>
        <dbReference type="Pfam" id="PF04149"/>
    </source>
</evidence>
<dbReference type="EMBL" id="JACHIU010000001">
    <property type="protein sequence ID" value="MBB6472737.1"/>
    <property type="molecule type" value="Genomic_DNA"/>
</dbReference>
<dbReference type="AlphaFoldDB" id="A0A7X0IFH8"/>
<dbReference type="Pfam" id="PF04149">
    <property type="entry name" value="DUF397"/>
    <property type="match status" value="1"/>
</dbReference>
<dbReference type="InterPro" id="IPR007278">
    <property type="entry name" value="DUF397"/>
</dbReference>
<evidence type="ECO:0000313" key="3">
    <source>
        <dbReference type="Proteomes" id="UP000555564"/>
    </source>
</evidence>
<organism evidence="2 3">
    <name type="scientific">Sphaerisporangium rubeum</name>
    <dbReference type="NCBI Taxonomy" id="321317"/>
    <lineage>
        <taxon>Bacteria</taxon>
        <taxon>Bacillati</taxon>
        <taxon>Actinomycetota</taxon>
        <taxon>Actinomycetes</taxon>
        <taxon>Streptosporangiales</taxon>
        <taxon>Streptosporangiaceae</taxon>
        <taxon>Sphaerisporangium</taxon>
    </lineage>
</organism>
<feature type="domain" description="DUF397" evidence="1">
    <location>
        <begin position="2"/>
        <end position="55"/>
    </location>
</feature>
<evidence type="ECO:0000313" key="2">
    <source>
        <dbReference type="EMBL" id="MBB6472737.1"/>
    </source>
</evidence>
<dbReference type="Proteomes" id="UP000555564">
    <property type="component" value="Unassembled WGS sequence"/>
</dbReference>
<accession>A0A7X0IFH8</accession>
<name>A0A7X0IFH8_9ACTN</name>
<comment type="caution">
    <text evidence="2">The sequence shown here is derived from an EMBL/GenBank/DDBJ whole genome shotgun (WGS) entry which is preliminary data.</text>
</comment>
<dbReference type="RefSeq" id="WP_184980048.1">
    <property type="nucleotide sequence ID" value="NZ_BAAALO010000036.1"/>
</dbReference>
<sequence>MNWRKSSYSGGNGGSCVEVANLPDGGYAVRDSKRPGGPVLRFAAAEWTLFVQDLKTGP</sequence>
<gene>
    <name evidence="2" type="ORF">BJ992_002168</name>
</gene>
<proteinExistence type="predicted"/>
<protein>
    <recommendedName>
        <fullName evidence="1">DUF397 domain-containing protein</fullName>
    </recommendedName>
</protein>
<keyword evidence="3" id="KW-1185">Reference proteome</keyword>